<dbReference type="EMBL" id="MHLL01000043">
    <property type="protein sequence ID" value="OGZ08090.1"/>
    <property type="molecule type" value="Genomic_DNA"/>
</dbReference>
<protein>
    <submittedName>
        <fullName evidence="2">Uncharacterized protein</fullName>
    </submittedName>
</protein>
<proteinExistence type="predicted"/>
<keyword evidence="1" id="KW-1133">Transmembrane helix</keyword>
<evidence type="ECO:0000313" key="2">
    <source>
        <dbReference type="EMBL" id="OGZ08090.1"/>
    </source>
</evidence>
<reference evidence="2 3" key="1">
    <citation type="journal article" date="2016" name="Nat. Commun.">
        <title>Thousands of microbial genomes shed light on interconnected biogeochemical processes in an aquifer system.</title>
        <authorList>
            <person name="Anantharaman K."/>
            <person name="Brown C.T."/>
            <person name="Hug L.A."/>
            <person name="Sharon I."/>
            <person name="Castelle C.J."/>
            <person name="Probst A.J."/>
            <person name="Thomas B.C."/>
            <person name="Singh A."/>
            <person name="Wilkins M.J."/>
            <person name="Karaoz U."/>
            <person name="Brodie E.L."/>
            <person name="Williams K.H."/>
            <person name="Hubbard S.S."/>
            <person name="Banfield J.F."/>
        </authorList>
    </citation>
    <scope>NUCLEOTIDE SEQUENCE [LARGE SCALE GENOMIC DNA]</scope>
</reference>
<feature type="transmembrane region" description="Helical" evidence="1">
    <location>
        <begin position="53"/>
        <end position="74"/>
    </location>
</feature>
<dbReference type="Proteomes" id="UP000177996">
    <property type="component" value="Unassembled WGS sequence"/>
</dbReference>
<evidence type="ECO:0000313" key="3">
    <source>
        <dbReference type="Proteomes" id="UP000177996"/>
    </source>
</evidence>
<feature type="transmembrane region" description="Helical" evidence="1">
    <location>
        <begin position="29"/>
        <end position="48"/>
    </location>
</feature>
<organism evidence="2 3">
    <name type="scientific">Candidatus Lloydbacteria bacterium RIFCSPHIGHO2_02_FULL_50_13</name>
    <dbReference type="NCBI Taxonomy" id="1798661"/>
    <lineage>
        <taxon>Bacteria</taxon>
        <taxon>Candidatus Lloydiibacteriota</taxon>
    </lineage>
</organism>
<dbReference type="AlphaFoldDB" id="A0A1G2D576"/>
<name>A0A1G2D576_9BACT</name>
<sequence length="101" mass="11213">MSENDRDPLQNPEEWECTGVGTEEFPSPWAGVFITLTLAIISLSLLLWGKFVVVASIGVLCAFYYSAMGAFYGYRNIGTRSAHLLIVLCIIGLLIFKFTNM</sequence>
<evidence type="ECO:0000256" key="1">
    <source>
        <dbReference type="SAM" id="Phobius"/>
    </source>
</evidence>
<keyword evidence="1" id="KW-0812">Transmembrane</keyword>
<gene>
    <name evidence="2" type="ORF">A3D65_06255</name>
</gene>
<comment type="caution">
    <text evidence="2">The sequence shown here is derived from an EMBL/GenBank/DDBJ whole genome shotgun (WGS) entry which is preliminary data.</text>
</comment>
<accession>A0A1G2D576</accession>
<feature type="transmembrane region" description="Helical" evidence="1">
    <location>
        <begin position="80"/>
        <end position="99"/>
    </location>
</feature>
<dbReference type="STRING" id="1798661.A3D65_06255"/>
<keyword evidence="1" id="KW-0472">Membrane</keyword>